<reference evidence="2" key="1">
    <citation type="journal article" date="2019" name="Int. J. Syst. Evol. Microbiol.">
        <title>The Global Catalogue of Microorganisms (GCM) 10K type strain sequencing project: providing services to taxonomists for standard genome sequencing and annotation.</title>
        <authorList>
            <consortium name="The Broad Institute Genomics Platform"/>
            <consortium name="The Broad Institute Genome Sequencing Center for Infectious Disease"/>
            <person name="Wu L."/>
            <person name="Ma J."/>
        </authorList>
    </citation>
    <scope>NUCLEOTIDE SEQUENCE [LARGE SCALE GENOMIC DNA]</scope>
    <source>
        <strain evidence="2">KCTC 52204</strain>
    </source>
</reference>
<evidence type="ECO:0000313" key="2">
    <source>
        <dbReference type="Proteomes" id="UP001597394"/>
    </source>
</evidence>
<accession>A0ABW5K766</accession>
<keyword evidence="2" id="KW-1185">Reference proteome</keyword>
<gene>
    <name evidence="1" type="ORF">ACFSO8_04610</name>
</gene>
<proteinExistence type="predicted"/>
<sequence length="95" mass="10808">MKSQKELMVIAVQDLIFCRQNIFDNIVNLALAGELSHLADAVDIGEKYEFTLNHFRGLKDNNVNALIQMCELIEGQIPVLMDENDIDITELNFNI</sequence>
<dbReference type="EMBL" id="JBHULG010000001">
    <property type="protein sequence ID" value="MFD2544739.1"/>
    <property type="molecule type" value="Genomic_DNA"/>
</dbReference>
<organism evidence="1 2">
    <name type="scientific">Kaistella montana</name>
    <dbReference type="NCBI Taxonomy" id="1849733"/>
    <lineage>
        <taxon>Bacteria</taxon>
        <taxon>Pseudomonadati</taxon>
        <taxon>Bacteroidota</taxon>
        <taxon>Flavobacteriia</taxon>
        <taxon>Flavobacteriales</taxon>
        <taxon>Weeksellaceae</taxon>
        <taxon>Chryseobacterium group</taxon>
        <taxon>Kaistella</taxon>
    </lineage>
</organism>
<protein>
    <submittedName>
        <fullName evidence="1">Uncharacterized protein</fullName>
    </submittedName>
</protein>
<comment type="caution">
    <text evidence="1">The sequence shown here is derived from an EMBL/GenBank/DDBJ whole genome shotgun (WGS) entry which is preliminary data.</text>
</comment>
<dbReference type="Proteomes" id="UP001597394">
    <property type="component" value="Unassembled WGS sequence"/>
</dbReference>
<evidence type="ECO:0000313" key="1">
    <source>
        <dbReference type="EMBL" id="MFD2544739.1"/>
    </source>
</evidence>
<name>A0ABW5K766_9FLAO</name>
<dbReference type="RefSeq" id="WP_255928061.1">
    <property type="nucleotide sequence ID" value="NZ_JANFQP010000001.1"/>
</dbReference>